<feature type="region of interest" description="Disordered" evidence="1">
    <location>
        <begin position="77"/>
        <end position="103"/>
    </location>
</feature>
<dbReference type="AlphaFoldDB" id="D8TLH3"/>
<dbReference type="GeneID" id="9620247"/>
<evidence type="ECO:0000313" key="2">
    <source>
        <dbReference type="EMBL" id="EFJ51735.1"/>
    </source>
</evidence>
<dbReference type="KEGG" id="vcn:VOLCADRAFT_87506"/>
<evidence type="ECO:0000256" key="1">
    <source>
        <dbReference type="SAM" id="MobiDB-lite"/>
    </source>
</evidence>
<name>D8TLH3_VOLCA</name>
<gene>
    <name evidence="2" type="ORF">VOLCADRAFT_87506</name>
</gene>
<dbReference type="InParanoid" id="D8TLH3"/>
<dbReference type="Proteomes" id="UP000001058">
    <property type="component" value="Unassembled WGS sequence"/>
</dbReference>
<sequence>MPTHVPALAAPAEAPTSAEDGVQASMPCTAITSPLAAEQVGDGIPVVAAVAATAANGACRIFFAKYRFGRRDGFGGTGKSLQAAGQEAAGAASKVSEESSCKAGGGEFCGEASELPEPWPCSPDFLDRLLRESRFLSAT</sequence>
<feature type="region of interest" description="Disordered" evidence="1">
    <location>
        <begin position="1"/>
        <end position="21"/>
    </location>
</feature>
<keyword evidence="3" id="KW-1185">Reference proteome</keyword>
<protein>
    <submittedName>
        <fullName evidence="2">Uncharacterized protein</fullName>
    </submittedName>
</protein>
<accession>D8TLH3</accession>
<feature type="compositionally biased region" description="Low complexity" evidence="1">
    <location>
        <begin position="1"/>
        <end position="18"/>
    </location>
</feature>
<dbReference type="EMBL" id="GL378326">
    <property type="protein sequence ID" value="EFJ51735.1"/>
    <property type="molecule type" value="Genomic_DNA"/>
</dbReference>
<dbReference type="RefSeq" id="XP_002947145.1">
    <property type="nucleotide sequence ID" value="XM_002947099.1"/>
</dbReference>
<proteinExistence type="predicted"/>
<organism evidence="3">
    <name type="scientific">Volvox carteri f. nagariensis</name>
    <dbReference type="NCBI Taxonomy" id="3068"/>
    <lineage>
        <taxon>Eukaryota</taxon>
        <taxon>Viridiplantae</taxon>
        <taxon>Chlorophyta</taxon>
        <taxon>core chlorophytes</taxon>
        <taxon>Chlorophyceae</taxon>
        <taxon>CS clade</taxon>
        <taxon>Chlamydomonadales</taxon>
        <taxon>Volvocaceae</taxon>
        <taxon>Volvox</taxon>
    </lineage>
</organism>
<reference evidence="2 3" key="1">
    <citation type="journal article" date="2010" name="Science">
        <title>Genomic analysis of organismal complexity in the multicellular green alga Volvox carteri.</title>
        <authorList>
            <person name="Prochnik S.E."/>
            <person name="Umen J."/>
            <person name="Nedelcu A.M."/>
            <person name="Hallmann A."/>
            <person name="Miller S.M."/>
            <person name="Nishii I."/>
            <person name="Ferris P."/>
            <person name="Kuo A."/>
            <person name="Mitros T."/>
            <person name="Fritz-Laylin L.K."/>
            <person name="Hellsten U."/>
            <person name="Chapman J."/>
            <person name="Simakov O."/>
            <person name="Rensing S.A."/>
            <person name="Terry A."/>
            <person name="Pangilinan J."/>
            <person name="Kapitonov V."/>
            <person name="Jurka J."/>
            <person name="Salamov A."/>
            <person name="Shapiro H."/>
            <person name="Schmutz J."/>
            <person name="Grimwood J."/>
            <person name="Lindquist E."/>
            <person name="Lucas S."/>
            <person name="Grigoriev I.V."/>
            <person name="Schmitt R."/>
            <person name="Kirk D."/>
            <person name="Rokhsar D.S."/>
        </authorList>
    </citation>
    <scope>NUCLEOTIDE SEQUENCE [LARGE SCALE GENOMIC DNA]</scope>
    <source>
        <strain evidence="3">f. Nagariensis / Eve</strain>
    </source>
</reference>
<feature type="compositionally biased region" description="Low complexity" evidence="1">
    <location>
        <begin position="82"/>
        <end position="92"/>
    </location>
</feature>
<evidence type="ECO:0000313" key="3">
    <source>
        <dbReference type="Proteomes" id="UP000001058"/>
    </source>
</evidence>